<dbReference type="EMBL" id="BPQQ01000018">
    <property type="protein sequence ID" value="GJD99888.1"/>
    <property type="molecule type" value="Genomic_DNA"/>
</dbReference>
<evidence type="ECO:0000313" key="2">
    <source>
        <dbReference type="Proteomes" id="UP001055153"/>
    </source>
</evidence>
<evidence type="ECO:0008006" key="3">
    <source>
        <dbReference type="Google" id="ProtNLM"/>
    </source>
</evidence>
<protein>
    <recommendedName>
        <fullName evidence="3">SIR2-like domain-containing protein</fullName>
    </recommendedName>
</protein>
<name>A0ABQ4SDP2_9HYPH</name>
<reference evidence="1" key="2">
    <citation type="submission" date="2021-08" db="EMBL/GenBank/DDBJ databases">
        <authorList>
            <person name="Tani A."/>
            <person name="Ola A."/>
            <person name="Ogura Y."/>
            <person name="Katsura K."/>
            <person name="Hayashi T."/>
        </authorList>
    </citation>
    <scope>NUCLEOTIDE SEQUENCE</scope>
    <source>
        <strain evidence="1">DSM 17168</strain>
    </source>
</reference>
<sequence length="289" mass="32960">MIAWPEGLIADLARRRVIVVIGSGVSRHALGHGSLRPPMWEGFLRQAIIDCPNRDSLGPIEEAVASGDYLHACEWLKKRYDENWVSYLRRTFSAPAYAPAEIHEQILRLDARIVFSLNFDVIYERHANNIHHGSHIVKNYYDTDVSEFLRGGGRYIIKVHGNLNSPESLIFTQKDYARARIKHAAFYQAFDAALLTHTFLFIGSGYSDPDINLLLENQNFGFPSQLPHYFLSGNPMHVDRRASLRDNRNIKVLEYDRIDDAPTGLVAELIQLNSILEPEIEKMGTTNTW</sequence>
<dbReference type="RefSeq" id="WP_238234765.1">
    <property type="nucleotide sequence ID" value="NZ_BPQQ01000018.1"/>
</dbReference>
<comment type="caution">
    <text evidence="1">The sequence shown here is derived from an EMBL/GenBank/DDBJ whole genome shotgun (WGS) entry which is preliminary data.</text>
</comment>
<organism evidence="1 2">
    <name type="scientific">Methylobacterium isbiliense</name>
    <dbReference type="NCBI Taxonomy" id="315478"/>
    <lineage>
        <taxon>Bacteria</taxon>
        <taxon>Pseudomonadati</taxon>
        <taxon>Pseudomonadota</taxon>
        <taxon>Alphaproteobacteria</taxon>
        <taxon>Hyphomicrobiales</taxon>
        <taxon>Methylobacteriaceae</taxon>
        <taxon>Methylobacterium</taxon>
    </lineage>
</organism>
<keyword evidence="2" id="KW-1185">Reference proteome</keyword>
<accession>A0ABQ4SDP2</accession>
<gene>
    <name evidence="1" type="ORF">GMJLKIPL_1806</name>
</gene>
<dbReference type="Pfam" id="PF13289">
    <property type="entry name" value="SIR2_2"/>
    <property type="match status" value="1"/>
</dbReference>
<reference evidence="1" key="1">
    <citation type="journal article" date="2021" name="Front. Microbiol.">
        <title>Comprehensive Comparative Genomics and Phenotyping of Methylobacterium Species.</title>
        <authorList>
            <person name="Alessa O."/>
            <person name="Ogura Y."/>
            <person name="Fujitani Y."/>
            <person name="Takami H."/>
            <person name="Hayashi T."/>
            <person name="Sahin N."/>
            <person name="Tani A."/>
        </authorList>
    </citation>
    <scope>NUCLEOTIDE SEQUENCE</scope>
    <source>
        <strain evidence="1">DSM 17168</strain>
    </source>
</reference>
<dbReference type="Proteomes" id="UP001055153">
    <property type="component" value="Unassembled WGS sequence"/>
</dbReference>
<evidence type="ECO:0000313" key="1">
    <source>
        <dbReference type="EMBL" id="GJD99888.1"/>
    </source>
</evidence>
<proteinExistence type="predicted"/>